<organism evidence="2 3">
    <name type="scientific">Fimbriimonas ginsengisoli</name>
    <dbReference type="NCBI Taxonomy" id="1005039"/>
    <lineage>
        <taxon>Bacteria</taxon>
        <taxon>Bacillati</taxon>
        <taxon>Armatimonadota</taxon>
        <taxon>Fimbriimonadia</taxon>
        <taxon>Fimbriimonadales</taxon>
        <taxon>Fimbriimonadaceae</taxon>
        <taxon>Fimbriimonas</taxon>
    </lineage>
</organism>
<dbReference type="InterPro" id="IPR029068">
    <property type="entry name" value="Glyas_Bleomycin-R_OHBP_Dase"/>
</dbReference>
<dbReference type="InterPro" id="IPR037523">
    <property type="entry name" value="VOC_core"/>
</dbReference>
<dbReference type="Proteomes" id="UP000727962">
    <property type="component" value="Unassembled WGS sequence"/>
</dbReference>
<feature type="domain" description="VOC" evidence="1">
    <location>
        <begin position="5"/>
        <end position="133"/>
    </location>
</feature>
<dbReference type="PROSITE" id="PS51819">
    <property type="entry name" value="VOC"/>
    <property type="match status" value="1"/>
</dbReference>
<dbReference type="InterPro" id="IPR004360">
    <property type="entry name" value="Glyas_Fos-R_dOase_dom"/>
</dbReference>
<evidence type="ECO:0000313" key="2">
    <source>
        <dbReference type="EMBL" id="MBI1755610.1"/>
    </source>
</evidence>
<evidence type="ECO:0000313" key="3">
    <source>
        <dbReference type="Proteomes" id="UP000727962"/>
    </source>
</evidence>
<dbReference type="Pfam" id="PF00903">
    <property type="entry name" value="Glyoxalase"/>
    <property type="match status" value="1"/>
</dbReference>
<gene>
    <name evidence="2" type="ORF">HYR64_00695</name>
</gene>
<reference evidence="2" key="1">
    <citation type="submission" date="2020-07" db="EMBL/GenBank/DDBJ databases">
        <title>Huge and variable diversity of episymbiotic CPR bacteria and DPANN archaea in groundwater ecosystems.</title>
        <authorList>
            <person name="He C.Y."/>
            <person name="Keren R."/>
            <person name="Whittaker M."/>
            <person name="Farag I.F."/>
            <person name="Doudna J."/>
            <person name="Cate J.H.D."/>
            <person name="Banfield J.F."/>
        </authorList>
    </citation>
    <scope>NUCLEOTIDE SEQUENCE</scope>
    <source>
        <strain evidence="2">NC_groundwater_17_Pr7_B-0.1um_64_12</strain>
    </source>
</reference>
<dbReference type="EMBL" id="JACOSL010000004">
    <property type="protein sequence ID" value="MBI1755610.1"/>
    <property type="molecule type" value="Genomic_DNA"/>
</dbReference>
<dbReference type="AlphaFoldDB" id="A0A931PUW6"/>
<proteinExistence type="predicted"/>
<dbReference type="SUPFAM" id="SSF54593">
    <property type="entry name" value="Glyoxalase/Bleomycin resistance protein/Dihydroxybiphenyl dioxygenase"/>
    <property type="match status" value="1"/>
</dbReference>
<evidence type="ECO:0000259" key="1">
    <source>
        <dbReference type="PROSITE" id="PS51819"/>
    </source>
</evidence>
<protein>
    <submittedName>
        <fullName evidence="2">VOC family protein</fullName>
    </submittedName>
</protein>
<dbReference type="Gene3D" id="3.10.180.10">
    <property type="entry name" value="2,3-Dihydroxybiphenyl 1,2-Dioxygenase, domain 1"/>
    <property type="match status" value="1"/>
</dbReference>
<sequence>MPVPELFEIVLRVKDVAVSAAFYREAVGLTPRWEPTEDWAGFWCGDPASKKWLGLNKRDLLFEEHSPLPEGARFGPVHFALYLPPDQIEPALARLRGYGVEVLGPHRFKSSDFHGLSYYFYDPDANLVEFWFPEPNAAPR</sequence>
<name>A0A931PUW6_FIMGI</name>
<comment type="caution">
    <text evidence="2">The sequence shown here is derived from an EMBL/GenBank/DDBJ whole genome shotgun (WGS) entry which is preliminary data.</text>
</comment>
<accession>A0A931PUW6</accession>